<evidence type="ECO:0000313" key="1">
    <source>
        <dbReference type="Ensembl" id="ENSPMGP00000024434.1"/>
    </source>
</evidence>
<evidence type="ECO:0000313" key="2">
    <source>
        <dbReference type="Proteomes" id="UP000261520"/>
    </source>
</evidence>
<keyword evidence="2" id="KW-1185">Reference proteome</keyword>
<dbReference type="Proteomes" id="UP000261520">
    <property type="component" value="Unplaced"/>
</dbReference>
<dbReference type="Ensembl" id="ENSPMGT00000026031.1">
    <property type="protein sequence ID" value="ENSPMGP00000024434.1"/>
    <property type="gene ID" value="ENSPMGG00000019765.1"/>
</dbReference>
<accession>A0A3B4B7C2</accession>
<proteinExistence type="predicted"/>
<protein>
    <submittedName>
        <fullName evidence="1">Uncharacterized protein</fullName>
    </submittedName>
</protein>
<sequence length="141" mass="15638">VVPLSVVHLLVDRFRLGSPRAHVQQQIQMSIQHLNGKEVHFERLGVDRRHVLWRLLGFSMAEEEQSVRLGGPEVKGDRAGLLGVPLVEDDVRLGGLKGDGVEGCHVLAFKSYGAVDFHLRIALFGQTGQLQPHVVVFVHNL</sequence>
<reference evidence="1" key="2">
    <citation type="submission" date="2025-09" db="UniProtKB">
        <authorList>
            <consortium name="Ensembl"/>
        </authorList>
    </citation>
    <scope>IDENTIFICATION</scope>
</reference>
<dbReference type="AlphaFoldDB" id="A0A3B4B7C2"/>
<name>A0A3B4B7C2_9GOBI</name>
<organism evidence="1 2">
    <name type="scientific">Periophthalmus magnuspinnatus</name>
    <dbReference type="NCBI Taxonomy" id="409849"/>
    <lineage>
        <taxon>Eukaryota</taxon>
        <taxon>Metazoa</taxon>
        <taxon>Chordata</taxon>
        <taxon>Craniata</taxon>
        <taxon>Vertebrata</taxon>
        <taxon>Euteleostomi</taxon>
        <taxon>Actinopterygii</taxon>
        <taxon>Neopterygii</taxon>
        <taxon>Teleostei</taxon>
        <taxon>Neoteleostei</taxon>
        <taxon>Acanthomorphata</taxon>
        <taxon>Gobiaria</taxon>
        <taxon>Gobiiformes</taxon>
        <taxon>Gobioidei</taxon>
        <taxon>Gobiidae</taxon>
        <taxon>Oxudercinae</taxon>
        <taxon>Periophthalmus</taxon>
    </lineage>
</organism>
<reference evidence="1" key="1">
    <citation type="submission" date="2025-08" db="UniProtKB">
        <authorList>
            <consortium name="Ensembl"/>
        </authorList>
    </citation>
    <scope>IDENTIFICATION</scope>
</reference>